<protein>
    <submittedName>
        <fullName evidence="1">Uncharacterized protein</fullName>
    </submittedName>
</protein>
<reference evidence="1" key="1">
    <citation type="submission" date="2021-01" db="EMBL/GenBank/DDBJ databases">
        <authorList>
            <person name="Corre E."/>
            <person name="Pelletier E."/>
            <person name="Niang G."/>
            <person name="Scheremetjew M."/>
            <person name="Finn R."/>
            <person name="Kale V."/>
            <person name="Holt S."/>
            <person name="Cochrane G."/>
            <person name="Meng A."/>
            <person name="Brown T."/>
            <person name="Cohen L."/>
        </authorList>
    </citation>
    <scope>NUCLEOTIDE SEQUENCE</scope>
    <source>
        <strain evidence="1">CCMP3346</strain>
    </source>
</reference>
<sequence length="464" mass="50961">MVFRSLAKLGMWEEALSEYEASKAVIRHTCGSATVQELQVETQVTRLLSDNGMNEQCLTPASNAALLAQNLLGAHSIVSTQAMTRLGQVYMNLRQPGDAIGPLEAAVEGCRARDPPDVKAEAVAHDLLCDAYTELSHLRAALTHVEASMELYERMAGHTAPYLNCLYKVATTVQKLGTVSLLNVTAPHGTTPDHPDDLESHAAHYAAAIQQQITDAKGAAMRLRAISLFEHLIDCLTAVAIDRESRVVATELEGMEGSLVDRIVKVMLHVVELRMLSLPIHVRKEFAVQVSRYTQRCSVAGLAGESSGSLLQTDPLASFYRDSSSHMPAMRVSQSVAANGQPTPQVLRFAALACLETRPATDVELHCYRLLEMDKWAEGRLPLFRLEPTARFDGLLREVLAPAALPADGFEVVPGDAFFVLLDLARAFWPTEHKQAACLAQTDQWSDRQIESERRSMRDGQRLQ</sequence>
<dbReference type="AlphaFoldDB" id="A0A7S1KL95"/>
<name>A0A7S1KL95_9ALVE</name>
<dbReference type="InterPro" id="IPR011990">
    <property type="entry name" value="TPR-like_helical_dom_sf"/>
</dbReference>
<organism evidence="1">
    <name type="scientific">Vitrella brassicaformis</name>
    <dbReference type="NCBI Taxonomy" id="1169539"/>
    <lineage>
        <taxon>Eukaryota</taxon>
        <taxon>Sar</taxon>
        <taxon>Alveolata</taxon>
        <taxon>Colpodellida</taxon>
        <taxon>Vitrellaceae</taxon>
        <taxon>Vitrella</taxon>
    </lineage>
</organism>
<accession>A0A7S1KL95</accession>
<proteinExistence type="predicted"/>
<evidence type="ECO:0000313" key="1">
    <source>
        <dbReference type="EMBL" id="CAD9076533.1"/>
    </source>
</evidence>
<gene>
    <name evidence="1" type="ORF">VBRA1451_LOCUS31621</name>
</gene>
<dbReference type="EMBL" id="HBGB01054039">
    <property type="protein sequence ID" value="CAD9076533.1"/>
    <property type="molecule type" value="Transcribed_RNA"/>
</dbReference>
<dbReference type="Gene3D" id="1.25.40.10">
    <property type="entry name" value="Tetratricopeptide repeat domain"/>
    <property type="match status" value="1"/>
</dbReference>
<dbReference type="SUPFAM" id="SSF48452">
    <property type="entry name" value="TPR-like"/>
    <property type="match status" value="1"/>
</dbReference>